<feature type="signal peptide" evidence="8">
    <location>
        <begin position="1"/>
        <end position="19"/>
    </location>
</feature>
<dbReference type="InterPro" id="IPR001509">
    <property type="entry name" value="Epimerase_deHydtase"/>
</dbReference>
<name>H0EVE1_GLAL7</name>
<evidence type="ECO:0000256" key="5">
    <source>
        <dbReference type="ARBA" id="ARBA00022989"/>
    </source>
</evidence>
<feature type="transmembrane region" description="Helical" evidence="7">
    <location>
        <begin position="41"/>
        <end position="58"/>
    </location>
</feature>
<evidence type="ECO:0000256" key="1">
    <source>
        <dbReference type="ARBA" id="ARBA00004141"/>
    </source>
</evidence>
<dbReference type="InterPro" id="IPR036291">
    <property type="entry name" value="NAD(P)-bd_dom_sf"/>
</dbReference>
<evidence type="ECO:0000256" key="3">
    <source>
        <dbReference type="ARBA" id="ARBA00022448"/>
    </source>
</evidence>
<dbReference type="PANTHER" id="PTHR48022">
    <property type="entry name" value="PLASTIDIC GLUCOSE TRANSPORTER 4"/>
    <property type="match status" value="1"/>
</dbReference>
<evidence type="ECO:0000256" key="8">
    <source>
        <dbReference type="SAM" id="SignalP"/>
    </source>
</evidence>
<keyword evidence="3" id="KW-0813">Transport</keyword>
<comment type="subcellular location">
    <subcellularLocation>
        <location evidence="1">Membrane</location>
        <topology evidence="1">Multi-pass membrane protein</topology>
    </subcellularLocation>
</comment>
<dbReference type="OrthoDB" id="6612291at2759"/>
<feature type="chain" id="PRO_5003532380" evidence="8">
    <location>
        <begin position="20"/>
        <end position="653"/>
    </location>
</feature>
<dbReference type="InterPro" id="IPR036259">
    <property type="entry name" value="MFS_trans_sf"/>
</dbReference>
<feature type="transmembrane region" description="Helical" evidence="7">
    <location>
        <begin position="162"/>
        <end position="183"/>
    </location>
</feature>
<proteinExistence type="inferred from homology"/>
<dbReference type="Pfam" id="PF01370">
    <property type="entry name" value="Epimerase"/>
    <property type="match status" value="1"/>
</dbReference>
<dbReference type="PRINTS" id="PR00171">
    <property type="entry name" value="SUGRTRNSPORT"/>
</dbReference>
<keyword evidence="11" id="KW-1185">Reference proteome</keyword>
<dbReference type="Gene3D" id="3.40.50.720">
    <property type="entry name" value="NAD(P)-binding Rossmann-like Domain"/>
    <property type="match status" value="1"/>
</dbReference>
<dbReference type="PANTHER" id="PTHR48022:SF80">
    <property type="entry name" value="SUGAR TRANSPORTER, PUTATIVE (AFU_ORTHOLOGUE AFUA_3G12170)-RELATED"/>
    <property type="match status" value="1"/>
</dbReference>
<evidence type="ECO:0000313" key="11">
    <source>
        <dbReference type="Proteomes" id="UP000005446"/>
    </source>
</evidence>
<dbReference type="InParanoid" id="H0EVE1"/>
<keyword evidence="6 7" id="KW-0472">Membrane</keyword>
<comment type="similarity">
    <text evidence="2">Belongs to the major facilitator superfamily. Sugar transporter (TC 2.A.1.1) family.</text>
</comment>
<protein>
    <submittedName>
        <fullName evidence="10">Putative High-affinity glucose transporter SNF3</fullName>
    </submittedName>
</protein>
<dbReference type="SUPFAM" id="SSF103473">
    <property type="entry name" value="MFS general substrate transporter"/>
    <property type="match status" value="1"/>
</dbReference>
<keyword evidence="4 7" id="KW-0812">Transmembrane</keyword>
<reference evidence="10 11" key="1">
    <citation type="journal article" date="2012" name="Eukaryot. Cell">
        <title>Genome sequence of the fungus Glarea lozoyensis: the first genome sequence of a species from the Helotiaceae family.</title>
        <authorList>
            <person name="Youssar L."/>
            <person name="Gruening B.A."/>
            <person name="Erxleben A."/>
            <person name="Guenther S."/>
            <person name="Huettel W."/>
        </authorList>
    </citation>
    <scope>NUCLEOTIDE SEQUENCE [LARGE SCALE GENOMIC DNA]</scope>
    <source>
        <strain evidence="11">ATCC 74030 / MF5533</strain>
    </source>
</reference>
<evidence type="ECO:0000256" key="6">
    <source>
        <dbReference type="ARBA" id="ARBA00023136"/>
    </source>
</evidence>
<accession>H0EVE1</accession>
<gene>
    <name evidence="10" type="ORF">M7I_6739</name>
</gene>
<dbReference type="Gene3D" id="1.20.1250.20">
    <property type="entry name" value="MFS general substrate transporter like domains"/>
    <property type="match status" value="2"/>
</dbReference>
<dbReference type="Pfam" id="PF00083">
    <property type="entry name" value="Sugar_tr"/>
    <property type="match status" value="1"/>
</dbReference>
<dbReference type="InterPro" id="IPR003663">
    <property type="entry name" value="Sugar/inositol_transpt"/>
</dbReference>
<dbReference type="HOGENOM" id="CLU_419799_0_0_1"/>
<evidence type="ECO:0000256" key="4">
    <source>
        <dbReference type="ARBA" id="ARBA00022692"/>
    </source>
</evidence>
<feature type="transmembrane region" description="Helical" evidence="7">
    <location>
        <begin position="203"/>
        <end position="221"/>
    </location>
</feature>
<dbReference type="InterPro" id="IPR005828">
    <property type="entry name" value="MFS_sugar_transport-like"/>
</dbReference>
<feature type="domain" description="NAD-dependent epimerase/dehydratase" evidence="9">
    <location>
        <begin position="326"/>
        <end position="542"/>
    </location>
</feature>
<evidence type="ECO:0000259" key="9">
    <source>
        <dbReference type="Pfam" id="PF01370"/>
    </source>
</evidence>
<comment type="caution">
    <text evidence="10">The sequence shown here is derived from an EMBL/GenBank/DDBJ whole genome shotgun (WGS) entry which is preliminary data.</text>
</comment>
<evidence type="ECO:0000256" key="7">
    <source>
        <dbReference type="SAM" id="Phobius"/>
    </source>
</evidence>
<dbReference type="SUPFAM" id="SSF51735">
    <property type="entry name" value="NAD(P)-binding Rossmann-fold domains"/>
    <property type="match status" value="1"/>
</dbReference>
<evidence type="ECO:0000313" key="10">
    <source>
        <dbReference type="EMBL" id="EHK97473.1"/>
    </source>
</evidence>
<dbReference type="AlphaFoldDB" id="H0EVE1"/>
<dbReference type="Proteomes" id="UP000005446">
    <property type="component" value="Unassembled WGS sequence"/>
</dbReference>
<dbReference type="InterPro" id="IPR050360">
    <property type="entry name" value="MFS_Sugar_Transporters"/>
</dbReference>
<keyword evidence="5 7" id="KW-1133">Transmembrane helix</keyword>
<keyword evidence="10" id="KW-0762">Sugar transport</keyword>
<sequence length="653" mass="72044">MYSVSLSMILVGRIMAGWAVGLLSMSVPVYQSECAHPDIRGLIVGMAQQMIGVGFIVWRSHKLPVAVPTCVSGTALCARDVNKPQILAIGMFFLPESPRHLMATDREEEAMRVLQKLHYNGNNGDWIQSEFNEIKQTLAAENAITVPGWRIMFTVPQWRTRLMHGVAVQVFTQLSGINVIGYYQVVMYEALGFKGSKALLISGIYNCVGPLANLIFIVFLLDRVGRRKPLLFGTIGITVMPMQIRARGNAFATGIGNWLVATLFAQVSPIGLGKIGWKFYFVFVAFNIIVTFPVIFFFFKETKQVSLEDIDLLFGERALGSVFLLGSGFIGLEILKELIAEEYKVTTLVRREDAQKRLETMGSKTIHGSLDDADLIRDATASHDIIIHAATADHEPSAMSILDGIAKSDKRGQIYIHTSGCSALVEADDDGSKVSDKIYSDDNPEMIDAIPESAPHRVIDLAILERRKQLAAKAKISIVLPPLIYGVNHAGLLSIQIPTLARFAIKNGYPGYVGGGKALWSQIHVSDLARGYMTILHHLESTSPSNPYFFIENGDECSWSECAAEIGKALKAEGKVKDEKPRQIPRNMYSFVFGDFAEPVLGRNSRCRAVRLRQLGWSPKEKGTLESLRLDEMNVLLAEDLEGWEGYGAAVAS</sequence>
<dbReference type="GO" id="GO:0005351">
    <property type="term" value="F:carbohydrate:proton symporter activity"/>
    <property type="evidence" value="ECO:0007669"/>
    <property type="project" value="TreeGrafter"/>
</dbReference>
<feature type="transmembrane region" description="Helical" evidence="7">
    <location>
        <begin position="279"/>
        <end position="298"/>
    </location>
</feature>
<dbReference type="GO" id="GO:0016020">
    <property type="term" value="C:membrane"/>
    <property type="evidence" value="ECO:0007669"/>
    <property type="project" value="UniProtKB-SubCell"/>
</dbReference>
<feature type="transmembrane region" description="Helical" evidence="7">
    <location>
        <begin position="250"/>
        <end position="272"/>
    </location>
</feature>
<keyword evidence="8" id="KW-0732">Signal</keyword>
<evidence type="ECO:0000256" key="2">
    <source>
        <dbReference type="ARBA" id="ARBA00010992"/>
    </source>
</evidence>
<dbReference type="EMBL" id="AGUE01000192">
    <property type="protein sequence ID" value="EHK97473.1"/>
    <property type="molecule type" value="Genomic_DNA"/>
</dbReference>
<organism evidence="10 11">
    <name type="scientific">Glarea lozoyensis (strain ATCC 74030 / MF5533)</name>
    <dbReference type="NCBI Taxonomy" id="1104152"/>
    <lineage>
        <taxon>Eukaryota</taxon>
        <taxon>Fungi</taxon>
        <taxon>Dikarya</taxon>
        <taxon>Ascomycota</taxon>
        <taxon>Pezizomycotina</taxon>
        <taxon>Leotiomycetes</taxon>
        <taxon>Helotiales</taxon>
        <taxon>Helotiaceae</taxon>
        <taxon>Glarea</taxon>
    </lineage>
</organism>